<comment type="pathway">
    <text evidence="1 7">Amino-acid biosynthesis; L-proline biosynthesis; L-glutamate 5-semialdehyde from L-glutamate: step 2/2.</text>
</comment>
<comment type="function">
    <text evidence="7">Catalyzes the NADPH-dependent reduction of L-glutamate 5-phosphate into L-glutamate 5-semialdehyde and phosphate. The product spontaneously undergoes cyclization to form 1-pyrroline-5-carboxylate.</text>
</comment>
<dbReference type="InterPro" id="IPR012134">
    <property type="entry name" value="Glu-5-SA_DH"/>
</dbReference>
<evidence type="ECO:0000256" key="6">
    <source>
        <dbReference type="ARBA" id="ARBA00049024"/>
    </source>
</evidence>
<keyword evidence="5 7" id="KW-0560">Oxidoreductase</keyword>
<keyword evidence="2 7" id="KW-0028">Amino-acid biosynthesis</keyword>
<evidence type="ECO:0000256" key="1">
    <source>
        <dbReference type="ARBA" id="ARBA00004985"/>
    </source>
</evidence>
<accession>A0ABY6Z7J9</accession>
<protein>
    <recommendedName>
        <fullName evidence="7">Gamma-glutamyl phosphate reductase</fullName>
        <shortName evidence="7">GPR</shortName>
        <ecNumber evidence="7">1.2.1.41</ecNumber>
    </recommendedName>
    <alternativeName>
        <fullName evidence="7">Glutamate-5-semialdehyde dehydrogenase</fullName>
    </alternativeName>
    <alternativeName>
        <fullName evidence="7">Glutamyl-gamma-semialdehyde dehydrogenase</fullName>
        <shortName evidence="7">GSA dehydrogenase</shortName>
    </alternativeName>
</protein>
<evidence type="ECO:0000256" key="3">
    <source>
        <dbReference type="ARBA" id="ARBA00022650"/>
    </source>
</evidence>
<name>A0ABY6Z7J9_9BACL</name>
<comment type="catalytic activity">
    <reaction evidence="6 7">
        <text>L-glutamate 5-semialdehyde + phosphate + NADP(+) = L-glutamyl 5-phosphate + NADPH + H(+)</text>
        <dbReference type="Rhea" id="RHEA:19541"/>
        <dbReference type="ChEBI" id="CHEBI:15378"/>
        <dbReference type="ChEBI" id="CHEBI:43474"/>
        <dbReference type="ChEBI" id="CHEBI:57783"/>
        <dbReference type="ChEBI" id="CHEBI:58066"/>
        <dbReference type="ChEBI" id="CHEBI:58274"/>
        <dbReference type="ChEBI" id="CHEBI:58349"/>
        <dbReference type="EC" id="1.2.1.41"/>
    </reaction>
</comment>
<feature type="domain" description="Aldehyde dehydrogenase" evidence="8">
    <location>
        <begin position="322"/>
        <end position="392"/>
    </location>
</feature>
<dbReference type="EC" id="1.2.1.41" evidence="7"/>
<dbReference type="InterPro" id="IPR016162">
    <property type="entry name" value="Ald_DH_N"/>
</dbReference>
<dbReference type="SUPFAM" id="SSF53720">
    <property type="entry name" value="ALDH-like"/>
    <property type="match status" value="1"/>
</dbReference>
<proteinExistence type="inferred from homology"/>
<dbReference type="NCBIfam" id="NF001221">
    <property type="entry name" value="PRK00197.1"/>
    <property type="match status" value="1"/>
</dbReference>
<comment type="subcellular location">
    <subcellularLocation>
        <location evidence="7">Cytoplasm</location>
    </subcellularLocation>
</comment>
<keyword evidence="4 7" id="KW-0521">NADP</keyword>
<dbReference type="Pfam" id="PF00171">
    <property type="entry name" value="Aldedh"/>
    <property type="match status" value="2"/>
</dbReference>
<organism evidence="9 10">
    <name type="scientific">Alicyclobacillus dauci</name>
    <dbReference type="NCBI Taxonomy" id="1475485"/>
    <lineage>
        <taxon>Bacteria</taxon>
        <taxon>Bacillati</taxon>
        <taxon>Bacillota</taxon>
        <taxon>Bacilli</taxon>
        <taxon>Bacillales</taxon>
        <taxon>Alicyclobacillaceae</taxon>
        <taxon>Alicyclobacillus</taxon>
    </lineage>
</organism>
<dbReference type="InterPro" id="IPR016163">
    <property type="entry name" value="Ald_DH_C"/>
</dbReference>
<dbReference type="NCBIfam" id="TIGR00407">
    <property type="entry name" value="proA"/>
    <property type="match status" value="1"/>
</dbReference>
<dbReference type="PANTHER" id="PTHR11063">
    <property type="entry name" value="GLUTAMATE SEMIALDEHYDE DEHYDROGENASE"/>
    <property type="match status" value="1"/>
</dbReference>
<dbReference type="InterPro" id="IPR000965">
    <property type="entry name" value="GPR_dom"/>
</dbReference>
<dbReference type="InterPro" id="IPR016161">
    <property type="entry name" value="Ald_DH/histidinol_DH"/>
</dbReference>
<dbReference type="InterPro" id="IPR020593">
    <property type="entry name" value="G-glutamylP_reductase_CS"/>
</dbReference>
<dbReference type="PANTHER" id="PTHR11063:SF8">
    <property type="entry name" value="DELTA-1-PYRROLINE-5-CARBOXYLATE SYNTHASE"/>
    <property type="match status" value="1"/>
</dbReference>
<dbReference type="Proteomes" id="UP001164803">
    <property type="component" value="Chromosome"/>
</dbReference>
<keyword evidence="3 7" id="KW-0641">Proline biosynthesis</keyword>
<comment type="similarity">
    <text evidence="7">Belongs to the gamma-glutamyl phosphate reductase family.</text>
</comment>
<reference evidence="9" key="1">
    <citation type="submission" date="2022-08" db="EMBL/GenBank/DDBJ databases">
        <title>Alicyclobacillus dauci DSM2870, complete genome.</title>
        <authorList>
            <person name="Wang Q."/>
            <person name="Cai R."/>
            <person name="Wang Z."/>
        </authorList>
    </citation>
    <scope>NUCLEOTIDE SEQUENCE</scope>
    <source>
        <strain evidence="9">DSM 28700</strain>
    </source>
</reference>
<evidence type="ECO:0000259" key="8">
    <source>
        <dbReference type="Pfam" id="PF00171"/>
    </source>
</evidence>
<keyword evidence="7" id="KW-0963">Cytoplasm</keyword>
<evidence type="ECO:0000313" key="9">
    <source>
        <dbReference type="EMBL" id="WAH38769.1"/>
    </source>
</evidence>
<dbReference type="PIRSF" id="PIRSF000151">
    <property type="entry name" value="GPR"/>
    <property type="match status" value="1"/>
</dbReference>
<sequence length="430" mass="46986">MNMSDTGLQKHVLDRVCLAKEASRFLAGISTQDKNEALQRMAQALWDNRQQILDANRVDIEDAEKSGDPASRIDRLLLDTQRVEAMMKGLYQIMELPDPIGETLETAVLQNELRVEKRRVPLGVIAMIYESRPNVTVDAVGLTLKTGNAVVLRGGKESLRSNQALVDALQLGLRKSRVPVDSIQFVNRVDREAVDILIQARGLVDLAIPRGGAGLIGRVIQGACVPVIETGVGNCHIYVDADADLAKALSIILNAKTQRPSVCNAAETLLVHEAVADEWLPVAISNLLQHDVEIRGCPQTEALARQSGAPNRLVRAASEEDWATEFLAPILAIKVVKSADEAIRHITHYGTQHSEAIVTENVAVAEDFLSRVDAAVVYHNASTRFTDGFEFGFGAEIGISTQKLHARGPMGLRELTSYQYVVRGNGQVRQ</sequence>
<evidence type="ECO:0000256" key="2">
    <source>
        <dbReference type="ARBA" id="ARBA00022605"/>
    </source>
</evidence>
<evidence type="ECO:0000256" key="5">
    <source>
        <dbReference type="ARBA" id="ARBA00023002"/>
    </source>
</evidence>
<dbReference type="EMBL" id="CP104064">
    <property type="protein sequence ID" value="WAH38769.1"/>
    <property type="molecule type" value="Genomic_DNA"/>
</dbReference>
<dbReference type="CDD" id="cd07079">
    <property type="entry name" value="ALDH_F18-19_ProA-GPR"/>
    <property type="match status" value="1"/>
</dbReference>
<dbReference type="InterPro" id="IPR015590">
    <property type="entry name" value="Aldehyde_DH_dom"/>
</dbReference>
<gene>
    <name evidence="7" type="primary">proA</name>
    <name evidence="9" type="ORF">NZD86_09960</name>
</gene>
<keyword evidence="10" id="KW-1185">Reference proteome</keyword>
<evidence type="ECO:0000256" key="7">
    <source>
        <dbReference type="HAMAP-Rule" id="MF_00412"/>
    </source>
</evidence>
<dbReference type="Gene3D" id="3.40.605.10">
    <property type="entry name" value="Aldehyde Dehydrogenase, Chain A, domain 1"/>
    <property type="match status" value="1"/>
</dbReference>
<feature type="domain" description="Aldehyde dehydrogenase" evidence="8">
    <location>
        <begin position="10"/>
        <end position="281"/>
    </location>
</feature>
<dbReference type="HAMAP" id="MF_00412">
    <property type="entry name" value="ProA"/>
    <property type="match status" value="1"/>
</dbReference>
<dbReference type="PROSITE" id="PS01223">
    <property type="entry name" value="PROA"/>
    <property type="match status" value="1"/>
</dbReference>
<dbReference type="GO" id="GO:0004350">
    <property type="term" value="F:glutamate-5-semialdehyde dehydrogenase activity"/>
    <property type="evidence" value="ECO:0007669"/>
    <property type="project" value="UniProtKB-EC"/>
</dbReference>
<evidence type="ECO:0000256" key="4">
    <source>
        <dbReference type="ARBA" id="ARBA00022857"/>
    </source>
</evidence>
<dbReference type="Gene3D" id="3.40.309.10">
    <property type="entry name" value="Aldehyde Dehydrogenase, Chain A, domain 2"/>
    <property type="match status" value="1"/>
</dbReference>
<evidence type="ECO:0000313" key="10">
    <source>
        <dbReference type="Proteomes" id="UP001164803"/>
    </source>
</evidence>